<dbReference type="PANTHER" id="PTHR12112">
    <property type="entry name" value="BNIP - RELATED"/>
    <property type="match status" value="1"/>
</dbReference>
<dbReference type="AlphaFoldDB" id="A0A1R1PZ10"/>
<evidence type="ECO:0000259" key="1">
    <source>
        <dbReference type="SMART" id="SM01131"/>
    </source>
</evidence>
<evidence type="ECO:0000313" key="3">
    <source>
        <dbReference type="Proteomes" id="UP000188320"/>
    </source>
</evidence>
<dbReference type="Gene3D" id="3.10.310.20">
    <property type="entry name" value="DHHA2 domain"/>
    <property type="match status" value="1"/>
</dbReference>
<dbReference type="InterPro" id="IPR004097">
    <property type="entry name" value="DHHA2"/>
</dbReference>
<dbReference type="InterPro" id="IPR038222">
    <property type="entry name" value="DHHA2_dom_sf"/>
</dbReference>
<dbReference type="EMBL" id="LSSK01000010">
    <property type="protein sequence ID" value="OMH86202.1"/>
    <property type="molecule type" value="Genomic_DNA"/>
</dbReference>
<dbReference type="SMART" id="SM01131">
    <property type="entry name" value="DHHA2"/>
    <property type="match status" value="1"/>
</dbReference>
<dbReference type="OrthoDB" id="374045at2759"/>
<dbReference type="GO" id="GO:0005737">
    <property type="term" value="C:cytoplasm"/>
    <property type="evidence" value="ECO:0007669"/>
    <property type="project" value="InterPro"/>
</dbReference>
<keyword evidence="3" id="KW-1185">Reference proteome</keyword>
<reference evidence="3" key="1">
    <citation type="submission" date="2017-01" db="EMBL/GenBank/DDBJ databases">
        <authorList>
            <person name="Wang Y."/>
            <person name="White M."/>
            <person name="Kvist S."/>
            <person name="Moncalvo J.-M."/>
        </authorList>
    </citation>
    <scope>NUCLEOTIDE SEQUENCE [LARGE SCALE GENOMIC DNA]</scope>
    <source>
        <strain evidence="3">COL-18-3</strain>
    </source>
</reference>
<dbReference type="Gene3D" id="3.90.1640.10">
    <property type="entry name" value="inorganic pyrophosphatase (n-terminal core)"/>
    <property type="match status" value="1"/>
</dbReference>
<evidence type="ECO:0000313" key="2">
    <source>
        <dbReference type="EMBL" id="OMH86202.1"/>
    </source>
</evidence>
<proteinExistence type="predicted"/>
<feature type="domain" description="DHHA2" evidence="1">
    <location>
        <begin position="255"/>
        <end position="417"/>
    </location>
</feature>
<name>A0A1R1PZ10_ZANCU</name>
<dbReference type="Proteomes" id="UP000188320">
    <property type="component" value="Unassembled WGS sequence"/>
</dbReference>
<comment type="caution">
    <text evidence="2">The sequence shown here is derived from an EMBL/GenBank/DDBJ whole genome shotgun (WGS) entry which is preliminary data.</text>
</comment>
<sequence>MLDMDSIISSIALGFYLSLFPSTKQNENLKNKLILPVFNINQQEIKLRKDCKYVLERFLSSSVPSNQVCNSENIIQGLDTQYPGIFIDELNSAEGKVEAGVCDNLDIYLVDHNQLSAKNEGLRGCVRGVVDHHLDEKAFLESKIRVIENVGSCTSAIVLMIKERLEEIGCNGSCEVLSSEFLMSLLAPIMLDTSNLANSKVTQMDIEATKWIQSILSSSTFSLDTDFEKGIVRDNSQIISTVDKSRIPSEIDAFYSKIKELKKDVSDFSSIDLMNKDYKQIVAYDEKNHTINLGISSVPLRLKKWIKKRGPVELNDAISAFLKQKNLNIYIVMTMGNAKDDEGIKSFGRELTVYFGNSVSPTDETSFTKSLLSNQYLDLVDFKSIKSQDKMDRTYYFQQLYTNSSRKQVFPIVNDVVSRISFTLLSSL</sequence>
<dbReference type="SUPFAM" id="SSF64182">
    <property type="entry name" value="DHH phosphoesterases"/>
    <property type="match status" value="1"/>
</dbReference>
<protein>
    <submittedName>
        <fullName evidence="2">Putative exopolyphosphatase</fullName>
    </submittedName>
</protein>
<organism evidence="2 3">
    <name type="scientific">Zancudomyces culisetae</name>
    <name type="common">Gut fungus</name>
    <name type="synonym">Smittium culisetae</name>
    <dbReference type="NCBI Taxonomy" id="1213189"/>
    <lineage>
        <taxon>Eukaryota</taxon>
        <taxon>Fungi</taxon>
        <taxon>Fungi incertae sedis</taxon>
        <taxon>Zoopagomycota</taxon>
        <taxon>Kickxellomycotina</taxon>
        <taxon>Harpellomycetes</taxon>
        <taxon>Harpellales</taxon>
        <taxon>Legeriomycetaceae</taxon>
        <taxon>Zancudomyces</taxon>
    </lineage>
</organism>
<dbReference type="InterPro" id="IPR038763">
    <property type="entry name" value="DHH_sf"/>
</dbReference>
<gene>
    <name evidence="2" type="ORF">AX774_g229</name>
</gene>
<dbReference type="GO" id="GO:0004309">
    <property type="term" value="F:exopolyphosphatase activity"/>
    <property type="evidence" value="ECO:0007669"/>
    <property type="project" value="TreeGrafter"/>
</dbReference>
<dbReference type="PANTHER" id="PTHR12112:SF39">
    <property type="entry name" value="EG:152A3.5 PROTEIN (FBGN0003116_PN PROTEIN)"/>
    <property type="match status" value="1"/>
</dbReference>
<accession>A0A1R1PZ10</accession>
<dbReference type="Pfam" id="PF02833">
    <property type="entry name" value="DHHA2"/>
    <property type="match status" value="1"/>
</dbReference>